<name>A0A804ID05_MUSAM</name>
<protein>
    <submittedName>
        <fullName evidence="1">(wild Malaysian banana) hypothetical protein</fullName>
    </submittedName>
</protein>
<reference evidence="1" key="1">
    <citation type="submission" date="2021-03" db="EMBL/GenBank/DDBJ databases">
        <authorList>
            <consortium name="Genoscope - CEA"/>
            <person name="William W."/>
        </authorList>
    </citation>
    <scope>NUCLEOTIDE SEQUENCE</scope>
    <source>
        <strain evidence="1">Doubled-haploid Pahang</strain>
    </source>
</reference>
<dbReference type="InParanoid" id="A0A804ID05"/>
<keyword evidence="3" id="KW-1185">Reference proteome</keyword>
<accession>A0A804ID05</accession>
<dbReference type="Proteomes" id="UP000012960">
    <property type="component" value="Unplaced"/>
</dbReference>
<dbReference type="Gramene" id="Ma03_t17040.1">
    <property type="protein sequence ID" value="Ma03_p17040.1"/>
    <property type="gene ID" value="Ma03_g17040"/>
</dbReference>
<dbReference type="EMBL" id="HG996468">
    <property type="protein sequence ID" value="CAG1850441.1"/>
    <property type="molecule type" value="Genomic_DNA"/>
</dbReference>
<evidence type="ECO:0000313" key="1">
    <source>
        <dbReference type="EMBL" id="CAG1850441.1"/>
    </source>
</evidence>
<dbReference type="AlphaFoldDB" id="A0A804ID05"/>
<proteinExistence type="predicted"/>
<reference evidence="2" key="2">
    <citation type="submission" date="2021-05" db="UniProtKB">
        <authorList>
            <consortium name="EnsemblPlants"/>
        </authorList>
    </citation>
    <scope>IDENTIFICATION</scope>
    <source>
        <strain evidence="2">subsp. malaccensis</strain>
    </source>
</reference>
<dbReference type="EnsemblPlants" id="Ma03_t17040.1">
    <property type="protein sequence ID" value="Ma03_p17040.1"/>
    <property type="gene ID" value="Ma03_g17040"/>
</dbReference>
<sequence>MGTYQAKKGISRHRFEACQQYRYMMYHHGKTSRKPDNYESYTESLCLKSCFFMLRVQIMQFDEDLLPDWRSVCFFSS</sequence>
<gene>
    <name evidence="1" type="ORF">GSMUA_201250.1</name>
</gene>
<evidence type="ECO:0000313" key="3">
    <source>
        <dbReference type="Proteomes" id="UP000012960"/>
    </source>
</evidence>
<evidence type="ECO:0000313" key="2">
    <source>
        <dbReference type="EnsemblPlants" id="Ma03_p17040.1"/>
    </source>
</evidence>
<organism evidence="2 3">
    <name type="scientific">Musa acuminata subsp. malaccensis</name>
    <name type="common">Wild banana</name>
    <name type="synonym">Musa malaccensis</name>
    <dbReference type="NCBI Taxonomy" id="214687"/>
    <lineage>
        <taxon>Eukaryota</taxon>
        <taxon>Viridiplantae</taxon>
        <taxon>Streptophyta</taxon>
        <taxon>Embryophyta</taxon>
        <taxon>Tracheophyta</taxon>
        <taxon>Spermatophyta</taxon>
        <taxon>Magnoliopsida</taxon>
        <taxon>Liliopsida</taxon>
        <taxon>Zingiberales</taxon>
        <taxon>Musaceae</taxon>
        <taxon>Musa</taxon>
    </lineage>
</organism>